<dbReference type="PRINTS" id="PR00081">
    <property type="entry name" value="GDHRDH"/>
</dbReference>
<dbReference type="InterPro" id="IPR036291">
    <property type="entry name" value="NAD(P)-bd_dom_sf"/>
</dbReference>
<evidence type="ECO:0000256" key="1">
    <source>
        <dbReference type="ARBA" id="ARBA00006484"/>
    </source>
</evidence>
<dbReference type="Gene3D" id="3.40.50.720">
    <property type="entry name" value="NAD(P)-binding Rossmann-like Domain"/>
    <property type="match status" value="1"/>
</dbReference>
<proteinExistence type="inferred from homology"/>
<dbReference type="Proteomes" id="UP001216907">
    <property type="component" value="Unassembled WGS sequence"/>
</dbReference>
<gene>
    <name evidence="3" type="ORF">PZE19_06585</name>
</gene>
<dbReference type="Pfam" id="PF13561">
    <property type="entry name" value="adh_short_C2"/>
    <property type="match status" value="1"/>
</dbReference>
<reference evidence="3 4" key="1">
    <citation type="submission" date="2023-03" db="EMBL/GenBank/DDBJ databases">
        <title>Paludisphaera mucosa sp. nov. a novel planctomycete from northern fen.</title>
        <authorList>
            <person name="Ivanova A."/>
        </authorList>
    </citation>
    <scope>NUCLEOTIDE SEQUENCE [LARGE SCALE GENOMIC DNA]</scope>
    <source>
        <strain evidence="3 4">Pla2</strain>
    </source>
</reference>
<evidence type="ECO:0000313" key="4">
    <source>
        <dbReference type="Proteomes" id="UP001216907"/>
    </source>
</evidence>
<comment type="caution">
    <text evidence="3">The sequence shown here is derived from an EMBL/GenBank/DDBJ whole genome shotgun (WGS) entry which is preliminary data.</text>
</comment>
<organism evidence="3 4">
    <name type="scientific">Paludisphaera mucosa</name>
    <dbReference type="NCBI Taxonomy" id="3030827"/>
    <lineage>
        <taxon>Bacteria</taxon>
        <taxon>Pseudomonadati</taxon>
        <taxon>Planctomycetota</taxon>
        <taxon>Planctomycetia</taxon>
        <taxon>Isosphaerales</taxon>
        <taxon>Isosphaeraceae</taxon>
        <taxon>Paludisphaera</taxon>
    </lineage>
</organism>
<dbReference type="SUPFAM" id="SSF51735">
    <property type="entry name" value="NAD(P)-binding Rossmann-fold domains"/>
    <property type="match status" value="1"/>
</dbReference>
<dbReference type="PANTHER" id="PTHR43639:SF1">
    <property type="entry name" value="SHORT-CHAIN DEHYDROGENASE_REDUCTASE FAMILY PROTEIN"/>
    <property type="match status" value="1"/>
</dbReference>
<comment type="similarity">
    <text evidence="1">Belongs to the short-chain dehydrogenases/reductases (SDR) family.</text>
</comment>
<keyword evidence="4" id="KW-1185">Reference proteome</keyword>
<accession>A0ABT6F759</accession>
<dbReference type="PANTHER" id="PTHR43639">
    <property type="entry name" value="OXIDOREDUCTASE, SHORT-CHAIN DEHYDROGENASE/REDUCTASE FAMILY (AFU_ORTHOLOGUE AFUA_5G02870)"/>
    <property type="match status" value="1"/>
</dbReference>
<name>A0ABT6F759_9BACT</name>
<dbReference type="EMBL" id="JARRAG010000001">
    <property type="protein sequence ID" value="MDG3003426.1"/>
    <property type="molecule type" value="Genomic_DNA"/>
</dbReference>
<keyword evidence="2" id="KW-0560">Oxidoreductase</keyword>
<dbReference type="RefSeq" id="WP_277859777.1">
    <property type="nucleotide sequence ID" value="NZ_JARRAG010000001.1"/>
</dbReference>
<evidence type="ECO:0000256" key="2">
    <source>
        <dbReference type="ARBA" id="ARBA00023002"/>
    </source>
</evidence>
<sequence>MTAVDNPGKVVLITGGRRVGSVLAKQLAASGWRVAMTYRESREAIERAVAAVEAAGSEGLAVAADLTDPAQADEAVEATIRRFGRIDALVNMASVYKKTPLAELKPSDFEAMIAANLAAPYHAAIAAARRMSDQTAVDGIKGKIVFLGDWATERPHKDYLPYLAAKGGMTTLAMALAVELAPYIPVATIQPAMIEPPPDFNDDDKQAVIDATPLRRLGSPDDVNRLIAYLLDGTNFVTGVCYRVDGGRFLGEG</sequence>
<dbReference type="InterPro" id="IPR002347">
    <property type="entry name" value="SDR_fam"/>
</dbReference>
<evidence type="ECO:0000313" key="3">
    <source>
        <dbReference type="EMBL" id="MDG3003426.1"/>
    </source>
</evidence>
<protein>
    <submittedName>
        <fullName evidence="3">SDR family oxidoreductase</fullName>
    </submittedName>
</protein>